<dbReference type="Pfam" id="PF00337">
    <property type="entry name" value="Gal-bind_lectin"/>
    <property type="match status" value="1"/>
</dbReference>
<accession>A0AAD8XY12</accession>
<dbReference type="SUPFAM" id="SSF49899">
    <property type="entry name" value="Concanavalin A-like lectins/glucanases"/>
    <property type="match status" value="1"/>
</dbReference>
<evidence type="ECO:0000313" key="5">
    <source>
        <dbReference type="EMBL" id="KAK1735782.1"/>
    </source>
</evidence>
<gene>
    <name evidence="5" type="ORF">QTG54_013488</name>
</gene>
<feature type="domain" description="Galectin" evidence="4">
    <location>
        <begin position="314"/>
        <end position="461"/>
    </location>
</feature>
<feature type="compositionally biased region" description="Low complexity" evidence="2">
    <location>
        <begin position="1"/>
        <end position="11"/>
    </location>
</feature>
<evidence type="ECO:0000256" key="2">
    <source>
        <dbReference type="SAM" id="MobiDB-lite"/>
    </source>
</evidence>
<evidence type="ECO:0000313" key="6">
    <source>
        <dbReference type="Proteomes" id="UP001224775"/>
    </source>
</evidence>
<dbReference type="Gene3D" id="3.30.70.330">
    <property type="match status" value="1"/>
</dbReference>
<organism evidence="5 6">
    <name type="scientific">Skeletonema marinoi</name>
    <dbReference type="NCBI Taxonomy" id="267567"/>
    <lineage>
        <taxon>Eukaryota</taxon>
        <taxon>Sar</taxon>
        <taxon>Stramenopiles</taxon>
        <taxon>Ochrophyta</taxon>
        <taxon>Bacillariophyta</taxon>
        <taxon>Coscinodiscophyceae</taxon>
        <taxon>Thalassiosirophycidae</taxon>
        <taxon>Thalassiosirales</taxon>
        <taxon>Skeletonemataceae</taxon>
        <taxon>Skeletonema</taxon>
        <taxon>Skeletonema marinoi-dohrnii complex</taxon>
    </lineage>
</organism>
<dbReference type="GO" id="GO:0030246">
    <property type="term" value="F:carbohydrate binding"/>
    <property type="evidence" value="ECO:0007669"/>
    <property type="project" value="InterPro"/>
</dbReference>
<feature type="region of interest" description="Disordered" evidence="2">
    <location>
        <begin position="1"/>
        <end position="23"/>
    </location>
</feature>
<dbReference type="InterPro" id="IPR035979">
    <property type="entry name" value="RBD_domain_sf"/>
</dbReference>
<keyword evidence="1" id="KW-0694">RNA-binding</keyword>
<feature type="compositionally biased region" description="Basic and acidic residues" evidence="2">
    <location>
        <begin position="202"/>
        <end position="212"/>
    </location>
</feature>
<dbReference type="EMBL" id="JATAAI010000032">
    <property type="protein sequence ID" value="KAK1735782.1"/>
    <property type="molecule type" value="Genomic_DNA"/>
</dbReference>
<dbReference type="Gene3D" id="2.60.120.200">
    <property type="match status" value="1"/>
</dbReference>
<feature type="region of interest" description="Disordered" evidence="2">
    <location>
        <begin position="55"/>
        <end position="127"/>
    </location>
</feature>
<dbReference type="PROSITE" id="PS51304">
    <property type="entry name" value="GALECTIN"/>
    <property type="match status" value="1"/>
</dbReference>
<comment type="caution">
    <text evidence="5">The sequence shown here is derived from an EMBL/GenBank/DDBJ whole genome shotgun (WGS) entry which is preliminary data.</text>
</comment>
<dbReference type="InterPro" id="IPR000504">
    <property type="entry name" value="RRM_dom"/>
</dbReference>
<dbReference type="PROSITE" id="PS50102">
    <property type="entry name" value="RRM"/>
    <property type="match status" value="1"/>
</dbReference>
<dbReference type="InterPro" id="IPR013320">
    <property type="entry name" value="ConA-like_dom_sf"/>
</dbReference>
<dbReference type="PANTHER" id="PTHR11346">
    <property type="entry name" value="GALECTIN"/>
    <property type="match status" value="1"/>
</dbReference>
<dbReference type="InterPro" id="IPR044156">
    <property type="entry name" value="Galectin-like"/>
</dbReference>
<reference evidence="5" key="1">
    <citation type="submission" date="2023-06" db="EMBL/GenBank/DDBJ databases">
        <title>Survivors Of The Sea: Transcriptome response of Skeletonema marinoi to long-term dormancy.</title>
        <authorList>
            <person name="Pinder M.I.M."/>
            <person name="Kourtchenko O."/>
            <person name="Robertson E.K."/>
            <person name="Larsson T."/>
            <person name="Maumus F."/>
            <person name="Osuna-Cruz C.M."/>
            <person name="Vancaester E."/>
            <person name="Stenow R."/>
            <person name="Vandepoele K."/>
            <person name="Ploug H."/>
            <person name="Bruchert V."/>
            <person name="Godhe A."/>
            <person name="Topel M."/>
        </authorList>
    </citation>
    <scope>NUCLEOTIDE SEQUENCE</scope>
    <source>
        <strain evidence="5">R05AC</strain>
    </source>
</reference>
<dbReference type="GO" id="GO:0003723">
    <property type="term" value="F:RNA binding"/>
    <property type="evidence" value="ECO:0007669"/>
    <property type="project" value="UniProtKB-UniRule"/>
</dbReference>
<name>A0AAD8XY12_9STRA</name>
<dbReference type="InterPro" id="IPR012677">
    <property type="entry name" value="Nucleotide-bd_a/b_plait_sf"/>
</dbReference>
<dbReference type="PANTHER" id="PTHR11346:SF147">
    <property type="entry name" value="GALECTIN"/>
    <property type="match status" value="1"/>
</dbReference>
<feature type="region of interest" description="Disordered" evidence="2">
    <location>
        <begin position="200"/>
        <end position="250"/>
    </location>
</feature>
<evidence type="ECO:0000259" key="4">
    <source>
        <dbReference type="PROSITE" id="PS51304"/>
    </source>
</evidence>
<dbReference type="InterPro" id="IPR001079">
    <property type="entry name" value="Galectin_CRD"/>
</dbReference>
<feature type="compositionally biased region" description="Basic and acidic residues" evidence="2">
    <location>
        <begin position="55"/>
        <end position="95"/>
    </location>
</feature>
<dbReference type="Proteomes" id="UP001224775">
    <property type="component" value="Unassembled WGS sequence"/>
</dbReference>
<dbReference type="SMART" id="SM00908">
    <property type="entry name" value="Gal-bind_lectin"/>
    <property type="match status" value="1"/>
</dbReference>
<evidence type="ECO:0000256" key="1">
    <source>
        <dbReference type="PROSITE-ProRule" id="PRU00176"/>
    </source>
</evidence>
<dbReference type="AlphaFoldDB" id="A0AAD8XY12"/>
<feature type="compositionally biased region" description="Low complexity" evidence="2">
    <location>
        <begin position="117"/>
        <end position="127"/>
    </location>
</feature>
<proteinExistence type="predicted"/>
<feature type="compositionally biased region" description="Basic and acidic residues" evidence="2">
    <location>
        <begin position="139"/>
        <end position="167"/>
    </location>
</feature>
<feature type="compositionally biased region" description="Low complexity" evidence="2">
    <location>
        <begin position="240"/>
        <end position="250"/>
    </location>
</feature>
<sequence>MMSATNNNNPAPTQPAIPPTLSHLTPLTKNELLLLSTYDQIKQYEKISAKLKATEAKRRLEEADERYRAKVRERERLENGGDDVGANKKNDREEYSAAQQYNDNDSSDDSEDDAAKQQRIQKQQQRQLEITQLREEIEAKSQKDVERDAAKKREEEMRRELLGPEGKKMKKKRPREEGGDGGVATMAESEHQNDVTTNNDFLQEHDDHHDMDNESSFMPTTSSQPSIISGPSIKKKRLDNPSSSNTNPSTSLIANISGGATPIHDFSTKLKMSKTSLDGSILFPTTIGETPWRPPTNPVNFMDGCFELDLPDFDPNNLSSNSSTNNTVAIKFHAPQESSRFSINIAAPNHNGYDSILFHFNPRQFQRGGQLVINNKNESMWGNDLSVPLSQLPLVFGKQACTLIVQMTEEGFDVFVEGVHCARLEHRMALPKLKGPLCLQFPASDDYGNPEDWEVYRVWWGHKDSMAGKDLSGVAGVNLYSSVHPKKLFVSGLPKIHSDPEVDLRRAEMERAFRKYGGPNGAVFVSVQKDSTFAFVEVASEQQADLALVEMAGRYRVNKARRTKHEALMEERAAKEAAEKGIVKDSVDWD</sequence>
<dbReference type="SUPFAM" id="SSF54928">
    <property type="entry name" value="RNA-binding domain, RBD"/>
    <property type="match status" value="1"/>
</dbReference>
<evidence type="ECO:0000259" key="3">
    <source>
        <dbReference type="PROSITE" id="PS50102"/>
    </source>
</evidence>
<protein>
    <submittedName>
        <fullName evidence="5">Galectin</fullName>
    </submittedName>
</protein>
<feature type="compositionally biased region" description="Low complexity" evidence="2">
    <location>
        <begin position="219"/>
        <end position="232"/>
    </location>
</feature>
<feature type="region of interest" description="Disordered" evidence="2">
    <location>
        <begin position="139"/>
        <end position="184"/>
    </location>
</feature>
<feature type="domain" description="RRM" evidence="3">
    <location>
        <begin position="486"/>
        <end position="565"/>
    </location>
</feature>
<keyword evidence="6" id="KW-1185">Reference proteome</keyword>